<dbReference type="Gene3D" id="2.60.410.10">
    <property type="entry name" value="D-Ala-D-Ala carboxypeptidase, C-terminal domain"/>
    <property type="match status" value="1"/>
</dbReference>
<keyword evidence="11" id="KW-0961">Cell wall biogenesis/degradation</keyword>
<keyword evidence="7" id="KW-0732">Signal</keyword>
<comment type="catalytic activity">
    <reaction evidence="12">
        <text>Preferential cleavage: (Ac)2-L-Lys-D-Ala-|-D-Ala. Also transpeptidation of peptidyl-alanyl moieties that are N-acyl substituents of D-alanine.</text>
        <dbReference type="EC" id="3.4.16.4"/>
    </reaction>
</comment>
<comment type="pathway">
    <text evidence="2">Cell wall biogenesis; peptidoglycan biosynthesis.</text>
</comment>
<proteinExistence type="inferred from homology"/>
<dbReference type="GO" id="GO:0008360">
    <property type="term" value="P:regulation of cell shape"/>
    <property type="evidence" value="ECO:0007669"/>
    <property type="project" value="UniProtKB-KW"/>
</dbReference>
<dbReference type="SUPFAM" id="SSF56601">
    <property type="entry name" value="beta-lactamase/transpeptidase-like"/>
    <property type="match status" value="1"/>
</dbReference>
<keyword evidence="8" id="KW-0378">Hydrolase</keyword>
<dbReference type="Gene3D" id="3.40.710.10">
    <property type="entry name" value="DD-peptidase/beta-lactamase superfamily"/>
    <property type="match status" value="1"/>
</dbReference>
<feature type="active site" description="Proton acceptor" evidence="13">
    <location>
        <position position="77"/>
    </location>
</feature>
<evidence type="ECO:0000313" key="17">
    <source>
        <dbReference type="EMBL" id="MBI6873025.1"/>
    </source>
</evidence>
<dbReference type="PANTHER" id="PTHR21581:SF6">
    <property type="entry name" value="TRAFFICKING PROTEIN PARTICLE COMPLEX SUBUNIT 12"/>
    <property type="match status" value="1"/>
</dbReference>
<evidence type="ECO:0000259" key="16">
    <source>
        <dbReference type="SMART" id="SM00936"/>
    </source>
</evidence>
<dbReference type="InterPro" id="IPR012338">
    <property type="entry name" value="Beta-lactam/transpept-like"/>
</dbReference>
<evidence type="ECO:0000256" key="7">
    <source>
        <dbReference type="ARBA" id="ARBA00022729"/>
    </source>
</evidence>
<dbReference type="SUPFAM" id="SSF69189">
    <property type="entry name" value="Penicillin-binding protein associated domain"/>
    <property type="match status" value="1"/>
</dbReference>
<feature type="active site" description="Acyl-ester intermediate" evidence="13">
    <location>
        <position position="74"/>
    </location>
</feature>
<evidence type="ECO:0000256" key="5">
    <source>
        <dbReference type="ARBA" id="ARBA00022645"/>
    </source>
</evidence>
<accession>A0A934HZ35</accession>
<keyword evidence="6" id="KW-0645">Protease</keyword>
<name>A0A934HZ35_9CLOT</name>
<keyword evidence="18" id="KW-1185">Reference proteome</keyword>
<evidence type="ECO:0000256" key="11">
    <source>
        <dbReference type="ARBA" id="ARBA00023316"/>
    </source>
</evidence>
<feature type="domain" description="Peptidase S11 D-Ala-D-Ala carboxypeptidase A C-terminal" evidence="16">
    <location>
        <begin position="290"/>
        <end position="379"/>
    </location>
</feature>
<dbReference type="PANTHER" id="PTHR21581">
    <property type="entry name" value="D-ALANYL-D-ALANINE CARBOXYPEPTIDASE"/>
    <property type="match status" value="1"/>
</dbReference>
<feature type="binding site" evidence="14">
    <location>
        <position position="240"/>
    </location>
    <ligand>
        <name>substrate</name>
    </ligand>
</feature>
<dbReference type="InterPro" id="IPR012907">
    <property type="entry name" value="Peptidase_S11_C"/>
</dbReference>
<evidence type="ECO:0000256" key="8">
    <source>
        <dbReference type="ARBA" id="ARBA00022801"/>
    </source>
</evidence>
<dbReference type="GO" id="GO:0009002">
    <property type="term" value="F:serine-type D-Ala-D-Ala carboxypeptidase activity"/>
    <property type="evidence" value="ECO:0007669"/>
    <property type="project" value="UniProtKB-EC"/>
</dbReference>
<dbReference type="GO" id="GO:0006508">
    <property type="term" value="P:proteolysis"/>
    <property type="evidence" value="ECO:0007669"/>
    <property type="project" value="UniProtKB-KW"/>
</dbReference>
<dbReference type="SMART" id="SM00936">
    <property type="entry name" value="PBP5_C"/>
    <property type="match status" value="1"/>
</dbReference>
<dbReference type="EMBL" id="JAEEGB010000010">
    <property type="protein sequence ID" value="MBI6873025.1"/>
    <property type="molecule type" value="Genomic_DNA"/>
</dbReference>
<gene>
    <name evidence="17" type="ORF">I6U51_09960</name>
</gene>
<evidence type="ECO:0000256" key="9">
    <source>
        <dbReference type="ARBA" id="ARBA00022960"/>
    </source>
</evidence>
<keyword evidence="5 17" id="KW-0121">Carboxypeptidase</keyword>
<evidence type="ECO:0000256" key="15">
    <source>
        <dbReference type="RuleBase" id="RU004016"/>
    </source>
</evidence>
<dbReference type="InterPro" id="IPR001967">
    <property type="entry name" value="Peptidase_S11_N"/>
</dbReference>
<sequence length="398" mass="43499">MKKRNKALVSLLLILFFVIGIFSTIVKAEPNKKEETNVTEAGLNVDARSALLMEPTSGKILFEKNSNEKLPPASVTKIMTMLLAMEAVDSGRVKMSDKVTVSENSKKMGGSSMLLDTGEVRSVEDLIKGIGIASGNDAAVAMAEYLAGSEDAFVKLMNEKASQLGMKNTSFKNCTGLSAAGHVTTAYDIAIMSKELLKHPAILKYTGTYMETISEGRKSPIGLVNHNKLVRFFKGCDGLKTGFTDEAKYCISATATRDGVRMLSVVMGSPTFKVRNKDASMLLNYGFSKFECKKLLSKGADVEKITLNKQGDRFFIAKAKEDLNIIVEKGKDSKVTKKCIVDTNRKAYKANEVVGHCEVYVNGELVGKTKIYSDRDVKKAGVFENLKNNFTKILDKGI</sequence>
<evidence type="ECO:0000256" key="12">
    <source>
        <dbReference type="ARBA" id="ARBA00034000"/>
    </source>
</evidence>
<organism evidence="17 18">
    <name type="scientific">Clostridium aciditolerans</name>
    <dbReference type="NCBI Taxonomy" id="339861"/>
    <lineage>
        <taxon>Bacteria</taxon>
        <taxon>Bacillati</taxon>
        <taxon>Bacillota</taxon>
        <taxon>Clostridia</taxon>
        <taxon>Eubacteriales</taxon>
        <taxon>Clostridiaceae</taxon>
        <taxon>Clostridium</taxon>
    </lineage>
</organism>
<dbReference type="InterPro" id="IPR037167">
    <property type="entry name" value="Peptidase_S11_C_sf"/>
</dbReference>
<dbReference type="Pfam" id="PF00768">
    <property type="entry name" value="Peptidase_S11"/>
    <property type="match status" value="1"/>
</dbReference>
<evidence type="ECO:0000256" key="4">
    <source>
        <dbReference type="ARBA" id="ARBA00012448"/>
    </source>
</evidence>
<keyword evidence="10" id="KW-0573">Peptidoglycan synthesis</keyword>
<dbReference type="RefSeq" id="WP_211142501.1">
    <property type="nucleotide sequence ID" value="NZ_JAEEGB010000010.1"/>
</dbReference>
<evidence type="ECO:0000256" key="1">
    <source>
        <dbReference type="ARBA" id="ARBA00003217"/>
    </source>
</evidence>
<dbReference type="PRINTS" id="PR00725">
    <property type="entry name" value="DADACBPTASE1"/>
</dbReference>
<evidence type="ECO:0000256" key="14">
    <source>
        <dbReference type="PIRSR" id="PIRSR618044-2"/>
    </source>
</evidence>
<dbReference type="GO" id="GO:0009252">
    <property type="term" value="P:peptidoglycan biosynthetic process"/>
    <property type="evidence" value="ECO:0007669"/>
    <property type="project" value="UniProtKB-KW"/>
</dbReference>
<dbReference type="GO" id="GO:0071555">
    <property type="term" value="P:cell wall organization"/>
    <property type="evidence" value="ECO:0007669"/>
    <property type="project" value="UniProtKB-KW"/>
</dbReference>
<evidence type="ECO:0000256" key="6">
    <source>
        <dbReference type="ARBA" id="ARBA00022670"/>
    </source>
</evidence>
<reference evidence="17" key="1">
    <citation type="submission" date="2020-12" db="EMBL/GenBank/DDBJ databases">
        <title>Clostridium thailandense sp. nov., a novel acetogenic bacterium isolated from peat land soil in Thailand.</title>
        <authorList>
            <person name="Chaikitkaew S."/>
            <person name="Birkeland N.K."/>
        </authorList>
    </citation>
    <scope>NUCLEOTIDE SEQUENCE</scope>
    <source>
        <strain evidence="17">DSM 17425</strain>
    </source>
</reference>
<evidence type="ECO:0000313" key="18">
    <source>
        <dbReference type="Proteomes" id="UP000622687"/>
    </source>
</evidence>
<dbReference type="InterPro" id="IPR015956">
    <property type="entry name" value="Peniciliin-bd_prot_C_sf"/>
</dbReference>
<evidence type="ECO:0000256" key="10">
    <source>
        <dbReference type="ARBA" id="ARBA00022984"/>
    </source>
</evidence>
<comment type="caution">
    <text evidence="17">The sequence shown here is derived from an EMBL/GenBank/DDBJ whole genome shotgun (WGS) entry which is preliminary data.</text>
</comment>
<dbReference type="Pfam" id="PF07943">
    <property type="entry name" value="PBP5_C"/>
    <property type="match status" value="1"/>
</dbReference>
<dbReference type="Proteomes" id="UP000622687">
    <property type="component" value="Unassembled WGS sequence"/>
</dbReference>
<keyword evidence="9" id="KW-0133">Cell shape</keyword>
<dbReference type="InterPro" id="IPR018044">
    <property type="entry name" value="Peptidase_S11"/>
</dbReference>
<comment type="function">
    <text evidence="1">Removes C-terminal D-alanyl residues from sugar-peptide cell wall precursors.</text>
</comment>
<dbReference type="EC" id="3.4.16.4" evidence="4"/>
<comment type="similarity">
    <text evidence="3 15">Belongs to the peptidase S11 family.</text>
</comment>
<evidence type="ECO:0000256" key="2">
    <source>
        <dbReference type="ARBA" id="ARBA00004752"/>
    </source>
</evidence>
<dbReference type="AlphaFoldDB" id="A0A934HZ35"/>
<protein>
    <recommendedName>
        <fullName evidence="4">serine-type D-Ala-D-Ala carboxypeptidase</fullName>
        <ecNumber evidence="4">3.4.16.4</ecNumber>
    </recommendedName>
</protein>
<feature type="active site" evidence="13">
    <location>
        <position position="134"/>
    </location>
</feature>
<evidence type="ECO:0000256" key="3">
    <source>
        <dbReference type="ARBA" id="ARBA00007164"/>
    </source>
</evidence>
<evidence type="ECO:0000256" key="13">
    <source>
        <dbReference type="PIRSR" id="PIRSR618044-1"/>
    </source>
</evidence>